<accession>A0A0G3H120</accession>
<evidence type="ECO:0000256" key="4">
    <source>
        <dbReference type="SAM" id="SignalP"/>
    </source>
</evidence>
<evidence type="ECO:0000256" key="1">
    <source>
        <dbReference type="ARBA" id="ARBA00008520"/>
    </source>
</evidence>
<evidence type="ECO:0000256" key="2">
    <source>
        <dbReference type="ARBA" id="ARBA00022448"/>
    </source>
</evidence>
<name>A0A0G3H120_9CORY</name>
<dbReference type="PATRIC" id="fig|571915.4.peg.444"/>
<feature type="signal peptide" evidence="4">
    <location>
        <begin position="1"/>
        <end position="26"/>
    </location>
</feature>
<dbReference type="Pfam" id="PF13416">
    <property type="entry name" value="SBP_bac_8"/>
    <property type="match status" value="1"/>
</dbReference>
<dbReference type="Gene3D" id="3.40.190.10">
    <property type="entry name" value="Periplasmic binding protein-like II"/>
    <property type="match status" value="1"/>
</dbReference>
<dbReference type="SUPFAM" id="SSF53850">
    <property type="entry name" value="Periplasmic binding protein-like II"/>
    <property type="match status" value="1"/>
</dbReference>
<dbReference type="STRING" id="571915.CMUST_02090"/>
<feature type="chain" id="PRO_5005184540" evidence="4">
    <location>
        <begin position="27"/>
        <end position="303"/>
    </location>
</feature>
<dbReference type="PANTHER" id="PTHR30061">
    <property type="entry name" value="MALTOSE-BINDING PERIPLASMIC PROTEIN"/>
    <property type="match status" value="1"/>
</dbReference>
<dbReference type="PANTHER" id="PTHR30061:SF50">
    <property type="entry name" value="MALTOSE_MALTODEXTRIN-BINDING PERIPLASMIC PROTEIN"/>
    <property type="match status" value="1"/>
</dbReference>
<dbReference type="PROSITE" id="PS51257">
    <property type="entry name" value="PROKAR_LIPOPROTEIN"/>
    <property type="match status" value="1"/>
</dbReference>
<organism evidence="5 6">
    <name type="scientific">Corynebacterium mustelae</name>
    <dbReference type="NCBI Taxonomy" id="571915"/>
    <lineage>
        <taxon>Bacteria</taxon>
        <taxon>Bacillati</taxon>
        <taxon>Actinomycetota</taxon>
        <taxon>Actinomycetes</taxon>
        <taxon>Mycobacteriales</taxon>
        <taxon>Corynebacteriaceae</taxon>
        <taxon>Corynebacterium</taxon>
    </lineage>
</organism>
<proteinExistence type="inferred from homology"/>
<dbReference type="GO" id="GO:0055052">
    <property type="term" value="C:ATP-binding cassette (ABC) transporter complex, substrate-binding subunit-containing"/>
    <property type="evidence" value="ECO:0007669"/>
    <property type="project" value="TreeGrafter"/>
</dbReference>
<dbReference type="GO" id="GO:1901982">
    <property type="term" value="F:maltose binding"/>
    <property type="evidence" value="ECO:0007669"/>
    <property type="project" value="TreeGrafter"/>
</dbReference>
<keyword evidence="3 4" id="KW-0732">Signal</keyword>
<dbReference type="KEGG" id="cmv:CMUST_02090"/>
<dbReference type="GO" id="GO:0042956">
    <property type="term" value="P:maltodextrin transmembrane transport"/>
    <property type="evidence" value="ECO:0007669"/>
    <property type="project" value="TreeGrafter"/>
</dbReference>
<dbReference type="EMBL" id="CP011542">
    <property type="protein sequence ID" value="AKK04762.1"/>
    <property type="molecule type" value="Genomic_DNA"/>
</dbReference>
<evidence type="ECO:0000313" key="5">
    <source>
        <dbReference type="EMBL" id="AKK04762.1"/>
    </source>
</evidence>
<reference evidence="6" key="2">
    <citation type="submission" date="2015-05" db="EMBL/GenBank/DDBJ databases">
        <title>Complete genome sequence of Corynebacterium mustelae DSM 45274, isolated from various tissues of a male ferret with lethal sepsis.</title>
        <authorList>
            <person name="Ruckert C."/>
            <person name="Albersmeier A."/>
            <person name="Winkler A."/>
            <person name="Tauch A."/>
        </authorList>
    </citation>
    <scope>NUCLEOTIDE SEQUENCE [LARGE SCALE GENOMIC DNA]</scope>
    <source>
        <strain evidence="6">DSM 45274</strain>
    </source>
</reference>
<sequence length="303" mass="32977">MAFTKRKAFAAIMAATIGSVSLVACSDSSESTSSGGGDATGPVTLTVWTSQEDQTDNDAWLQTMQAKFEEANPDLDITWKNSVVSAADAADTVSQDPSAAADVYLFANDQLGSLLSSGAIGQLSDNGEKQLKEQTEENLANSVKHTDGNYYGLPYEPNTWFMYYDKSKLSEEDVKSFDTMLEKAKVSFPMSNSWYLGAFYAGAGATFFGADGLDESAGVQAGDKAAAVTKYLAEVVQNRTSSTMLMVPVWVHWVPMLTLCSPEHGMQRMLSRRSAITWVSPRFLPSSWMAKTCRSRHSLARRL</sequence>
<dbReference type="GO" id="GO:0015768">
    <property type="term" value="P:maltose transport"/>
    <property type="evidence" value="ECO:0007669"/>
    <property type="project" value="TreeGrafter"/>
</dbReference>
<reference evidence="5 6" key="1">
    <citation type="journal article" date="2015" name="Genome Announc.">
        <title>Complete Genome Sequence of the Type Strain Corynebacterium mustelae DSM 45274, Isolated from Various Tissues of a Male Ferret with Lethal Sepsis.</title>
        <authorList>
            <person name="Ruckert C."/>
            <person name="Eimer J."/>
            <person name="Winkler A."/>
            <person name="Tauch A."/>
        </authorList>
    </citation>
    <scope>NUCLEOTIDE SEQUENCE [LARGE SCALE GENOMIC DNA]</scope>
    <source>
        <strain evidence="5 6">DSM 45274</strain>
    </source>
</reference>
<comment type="similarity">
    <text evidence="1">Belongs to the bacterial solute-binding protein 1 family.</text>
</comment>
<dbReference type="Proteomes" id="UP000035199">
    <property type="component" value="Chromosome"/>
</dbReference>
<protein>
    <submittedName>
        <fullName evidence="5">Bacterial extracellular solute-binding protein</fullName>
    </submittedName>
</protein>
<gene>
    <name evidence="5" type="primary">malE</name>
    <name evidence="5" type="ORF">CMUST_02090</name>
</gene>
<keyword evidence="6" id="KW-1185">Reference proteome</keyword>
<dbReference type="AlphaFoldDB" id="A0A0G3H120"/>
<evidence type="ECO:0000313" key="6">
    <source>
        <dbReference type="Proteomes" id="UP000035199"/>
    </source>
</evidence>
<dbReference type="InterPro" id="IPR006059">
    <property type="entry name" value="SBP"/>
</dbReference>
<keyword evidence="2" id="KW-0813">Transport</keyword>
<evidence type="ECO:0000256" key="3">
    <source>
        <dbReference type="ARBA" id="ARBA00022729"/>
    </source>
</evidence>